<reference evidence="3 4" key="1">
    <citation type="submission" date="2020-08" db="EMBL/GenBank/DDBJ databases">
        <title>Sequencing the genomes of 1000 actinobacteria strains.</title>
        <authorList>
            <person name="Klenk H.-P."/>
        </authorList>
    </citation>
    <scope>NUCLEOTIDE SEQUENCE [LARGE SCALE GENOMIC DNA]</scope>
    <source>
        <strain evidence="3 4">DSM 43851</strain>
    </source>
</reference>
<gene>
    <name evidence="3" type="ORF">BJ998_007126</name>
</gene>
<feature type="domain" description="Ricin B lectin" evidence="2">
    <location>
        <begin position="192"/>
        <end position="305"/>
    </location>
</feature>
<keyword evidence="1" id="KW-0732">Signal</keyword>
<organism evidence="3 4">
    <name type="scientific">Kutzneria kofuensis</name>
    <dbReference type="NCBI Taxonomy" id="103725"/>
    <lineage>
        <taxon>Bacteria</taxon>
        <taxon>Bacillati</taxon>
        <taxon>Actinomycetota</taxon>
        <taxon>Actinomycetes</taxon>
        <taxon>Pseudonocardiales</taxon>
        <taxon>Pseudonocardiaceae</taxon>
        <taxon>Kutzneria</taxon>
    </lineage>
</organism>
<evidence type="ECO:0000256" key="1">
    <source>
        <dbReference type="SAM" id="SignalP"/>
    </source>
</evidence>
<dbReference type="Gene3D" id="2.80.10.50">
    <property type="match status" value="1"/>
</dbReference>
<proteinExistence type="predicted"/>
<evidence type="ECO:0000313" key="3">
    <source>
        <dbReference type="EMBL" id="MBB5895930.1"/>
    </source>
</evidence>
<dbReference type="SMART" id="SM00458">
    <property type="entry name" value="RICIN"/>
    <property type="match status" value="1"/>
</dbReference>
<feature type="signal peptide" evidence="1">
    <location>
        <begin position="1"/>
        <end position="33"/>
    </location>
</feature>
<dbReference type="InterPro" id="IPR035992">
    <property type="entry name" value="Ricin_B-like_lectins"/>
</dbReference>
<accession>A0A7W9KNW7</accession>
<evidence type="ECO:0000313" key="4">
    <source>
        <dbReference type="Proteomes" id="UP000585638"/>
    </source>
</evidence>
<protein>
    <recommendedName>
        <fullName evidence="2">Ricin B lectin domain-containing protein</fullName>
    </recommendedName>
</protein>
<evidence type="ECO:0000259" key="2">
    <source>
        <dbReference type="SMART" id="SM00458"/>
    </source>
</evidence>
<dbReference type="Proteomes" id="UP000585638">
    <property type="component" value="Unassembled WGS sequence"/>
</dbReference>
<sequence length="307" mass="31974">MRRRAIVPVLTSGVLAVFAVIAMVLAGVGPASAAAPHASQQTFLTFYGWWDNTPPGGDIAHPVKHKTAGGVGTFDDPITFATSTKEVKPGGKIYVPRVGKYFIMEDDCDECSSDWNGKGPNGGPKLAHFDLWLGGKGGDPFKAIQCEVALTHYNKDNTPTMEPVIVNPGSGEKVSKDPIFNTSTGECYGGATPTITVGPYRNPASAVCLDAPAGATKIGVKSCDGSAEQNFTFDGTFLSIRNLCADSKGGDIALKKCTGGPTQQWSANPSGTISDIQTGKKCFRATKTAVTAGSCSGSAAQWTFPTA</sequence>
<dbReference type="InterPro" id="IPR000772">
    <property type="entry name" value="Ricin_B_lectin"/>
</dbReference>
<keyword evidence="4" id="KW-1185">Reference proteome</keyword>
<dbReference type="Pfam" id="PF00652">
    <property type="entry name" value="Ricin_B_lectin"/>
    <property type="match status" value="1"/>
</dbReference>
<comment type="caution">
    <text evidence="3">The sequence shown here is derived from an EMBL/GenBank/DDBJ whole genome shotgun (WGS) entry which is preliminary data.</text>
</comment>
<dbReference type="AlphaFoldDB" id="A0A7W9KNW7"/>
<name>A0A7W9KNW7_9PSEU</name>
<dbReference type="RefSeq" id="WP_184867659.1">
    <property type="nucleotide sequence ID" value="NZ_BAAAWY010000041.1"/>
</dbReference>
<feature type="chain" id="PRO_5031211398" description="Ricin B lectin domain-containing protein" evidence="1">
    <location>
        <begin position="34"/>
        <end position="307"/>
    </location>
</feature>
<dbReference type="SUPFAM" id="SSF50370">
    <property type="entry name" value="Ricin B-like lectins"/>
    <property type="match status" value="1"/>
</dbReference>
<dbReference type="PROSITE" id="PS50231">
    <property type="entry name" value="RICIN_B_LECTIN"/>
    <property type="match status" value="1"/>
</dbReference>
<dbReference type="EMBL" id="JACHIR010000001">
    <property type="protein sequence ID" value="MBB5895930.1"/>
    <property type="molecule type" value="Genomic_DNA"/>
</dbReference>